<evidence type="ECO:0000256" key="2">
    <source>
        <dbReference type="SAM" id="MobiDB-lite"/>
    </source>
</evidence>
<dbReference type="VEuPathDB" id="FungiDB:RhiirA1_481077"/>
<proteinExistence type="predicted"/>
<keyword evidence="1" id="KW-0175">Coiled coil</keyword>
<evidence type="ECO:0000313" key="3">
    <source>
        <dbReference type="EMBL" id="PKK70876.1"/>
    </source>
</evidence>
<protein>
    <submittedName>
        <fullName evidence="3">Uncharacterized protein</fullName>
    </submittedName>
</protein>
<dbReference type="AlphaFoldDB" id="A0A2N1NAC7"/>
<accession>A0A2N1NAC7</accession>
<organism evidence="3 4">
    <name type="scientific">Rhizophagus irregularis</name>
    <dbReference type="NCBI Taxonomy" id="588596"/>
    <lineage>
        <taxon>Eukaryota</taxon>
        <taxon>Fungi</taxon>
        <taxon>Fungi incertae sedis</taxon>
        <taxon>Mucoromycota</taxon>
        <taxon>Glomeromycotina</taxon>
        <taxon>Glomeromycetes</taxon>
        <taxon>Glomerales</taxon>
        <taxon>Glomeraceae</taxon>
        <taxon>Rhizophagus</taxon>
    </lineage>
</organism>
<comment type="caution">
    <text evidence="3">The sequence shown here is derived from an EMBL/GenBank/DDBJ whole genome shotgun (WGS) entry which is preliminary data.</text>
</comment>
<dbReference type="VEuPathDB" id="FungiDB:RhiirFUN_013528"/>
<evidence type="ECO:0000313" key="4">
    <source>
        <dbReference type="Proteomes" id="UP000233469"/>
    </source>
</evidence>
<reference evidence="3 4" key="1">
    <citation type="submission" date="2016-04" db="EMBL/GenBank/DDBJ databases">
        <title>Genome analyses suggest a sexual origin of heterokaryosis in a supposedly ancient asexual fungus.</title>
        <authorList>
            <person name="Ropars J."/>
            <person name="Sedzielewska K."/>
            <person name="Noel J."/>
            <person name="Charron P."/>
            <person name="Farinelli L."/>
            <person name="Marton T."/>
            <person name="Kruger M."/>
            <person name="Pelin A."/>
            <person name="Brachmann A."/>
            <person name="Corradi N."/>
        </authorList>
    </citation>
    <scope>NUCLEOTIDE SEQUENCE [LARGE SCALE GENOMIC DNA]</scope>
    <source>
        <strain evidence="3 4">C2</strain>
    </source>
</reference>
<dbReference type="VEuPathDB" id="FungiDB:RhiirA1_489391"/>
<evidence type="ECO:0000256" key="1">
    <source>
        <dbReference type="SAM" id="Coils"/>
    </source>
</evidence>
<name>A0A2N1NAC7_9GLOM</name>
<dbReference type="EMBL" id="LLXL01000571">
    <property type="protein sequence ID" value="PKK70876.1"/>
    <property type="molecule type" value="Genomic_DNA"/>
</dbReference>
<reference evidence="3 4" key="2">
    <citation type="submission" date="2017-10" db="EMBL/GenBank/DDBJ databases">
        <title>Extensive intraspecific genome diversity in a model arbuscular mycorrhizal fungus.</title>
        <authorList>
            <person name="Chen E.C.H."/>
            <person name="Morin E."/>
            <person name="Baudet D."/>
            <person name="Noel J."/>
            <person name="Ndikumana S."/>
            <person name="Charron P."/>
            <person name="St-Onge C."/>
            <person name="Giorgi J."/>
            <person name="Grigoriev I.V."/>
            <person name="Roux C."/>
            <person name="Martin F.M."/>
            <person name="Corradi N."/>
        </authorList>
    </citation>
    <scope>NUCLEOTIDE SEQUENCE [LARGE SCALE GENOMIC DNA]</scope>
    <source>
        <strain evidence="3 4">C2</strain>
    </source>
</reference>
<feature type="region of interest" description="Disordered" evidence="2">
    <location>
        <begin position="98"/>
        <end position="117"/>
    </location>
</feature>
<feature type="coiled-coil region" evidence="1">
    <location>
        <begin position="7"/>
        <end position="72"/>
    </location>
</feature>
<dbReference type="VEuPathDB" id="FungiDB:RhiirFUN_019024"/>
<sequence length="453" mass="51192">MSNAQSIDSLREVNARLLIEISELRRKFAEVEAENAKLKQIIEENARRDARVEELEQKNTELEARLAIVEQGSSVVDDQLHKEAISKRFVEQTVSDVDLSSSVTDQRNNDDAKTSEEKEMDVFLVEVNKKSISDKIRESRREKKVQDKMIAKDSSSVTSDLTHREEDLSMTSTELVTLPEQVVKESIPACKSVTSGNKSSARTSPVKSSIVDKQALASENTEAECQKVPYNQKVEQDLRRELSSTEVDDGINRIQIISCSISAISNLYDNQIKDIINDFPKKATNTDDVGYEGYEDSVPNWNGHVTSKTNKTEIQANPLGTLDQYPNLYREFSSENFDYYGITDETLCPLCELGHDDNESIEGNMTKSDKILTPEYLDWHAKLSGLPSVLTDKIHSNLYKKYKKKTGHEPWQLSEAVIMSAEPQASDFKPITYKAKPYPELIIESVLEPEILK</sequence>
<dbReference type="Proteomes" id="UP000233469">
    <property type="component" value="Unassembled WGS sequence"/>
</dbReference>
<feature type="compositionally biased region" description="Basic and acidic residues" evidence="2">
    <location>
        <begin position="107"/>
        <end position="117"/>
    </location>
</feature>
<dbReference type="VEuPathDB" id="FungiDB:FUN_003634"/>
<dbReference type="VEuPathDB" id="FungiDB:FUN_022798"/>
<gene>
    <name evidence="3" type="ORF">RhiirC2_865922</name>
</gene>